<dbReference type="GO" id="GO:0016787">
    <property type="term" value="F:hydrolase activity"/>
    <property type="evidence" value="ECO:0007669"/>
    <property type="project" value="UniProtKB-KW"/>
</dbReference>
<accession>A0A0D2HTG6</accession>
<name>A0A0D2HTG6_CLAB1</name>
<gene>
    <name evidence="3" type="ORF">Z519_11703</name>
</gene>
<dbReference type="OrthoDB" id="2152029at2759"/>
<dbReference type="AlphaFoldDB" id="A0A0D2HTG6"/>
<evidence type="ECO:0000256" key="1">
    <source>
        <dbReference type="ARBA" id="ARBA00022801"/>
    </source>
</evidence>
<sequence>MDAASENGDTLGLMGDSSGGNVVLSLGFWAVQNYNELALPQMQQHQQKKPHAFSTAHSPNADDDGTKETQRTRTNNNFPLTSLISISGPTDLTHSNPKIRKANKLNCVLTAQMARQVAEIWTGTAGTTGNGNDNDNDNANRKARKDQDQQQPSSSHNPGLIPLSDPCVSPLLNADTAFHALRARNVHVHGVLGTHDVLAPDGLEFMRKCQRLGVSGRWLVWKGQMHCFPLAGGGSGGRLGIRKGTEGRDFLVSVLCRDYERENSGEI</sequence>
<feature type="region of interest" description="Disordered" evidence="2">
    <location>
        <begin position="41"/>
        <end position="97"/>
    </location>
</feature>
<protein>
    <recommendedName>
        <fullName evidence="5">Alpha/beta hydrolase fold-3 domain-containing protein</fullName>
    </recommendedName>
</protein>
<keyword evidence="4" id="KW-1185">Reference proteome</keyword>
<evidence type="ECO:0000256" key="2">
    <source>
        <dbReference type="SAM" id="MobiDB-lite"/>
    </source>
</evidence>
<reference evidence="3" key="1">
    <citation type="submission" date="2015-01" db="EMBL/GenBank/DDBJ databases">
        <title>The Genome Sequence of Cladophialophora bantiana CBS 173.52.</title>
        <authorList>
            <consortium name="The Broad Institute Genomics Platform"/>
            <person name="Cuomo C."/>
            <person name="de Hoog S."/>
            <person name="Gorbushina A."/>
            <person name="Stielow B."/>
            <person name="Teixiera M."/>
            <person name="Abouelleil A."/>
            <person name="Chapman S.B."/>
            <person name="Priest M."/>
            <person name="Young S.K."/>
            <person name="Wortman J."/>
            <person name="Nusbaum C."/>
            <person name="Birren B."/>
        </authorList>
    </citation>
    <scope>NUCLEOTIDE SEQUENCE [LARGE SCALE GENOMIC DNA]</scope>
    <source>
        <strain evidence="3">CBS 173.52</strain>
    </source>
</reference>
<dbReference type="EMBL" id="KN847002">
    <property type="protein sequence ID" value="KIW87729.1"/>
    <property type="molecule type" value="Genomic_DNA"/>
</dbReference>
<dbReference type="InterPro" id="IPR029058">
    <property type="entry name" value="AB_hydrolase_fold"/>
</dbReference>
<dbReference type="PANTHER" id="PTHR48081">
    <property type="entry name" value="AB HYDROLASE SUPERFAMILY PROTEIN C4A8.06C"/>
    <property type="match status" value="1"/>
</dbReference>
<organism evidence="3 4">
    <name type="scientific">Cladophialophora bantiana (strain ATCC 10958 / CBS 173.52 / CDC B-1940 / NIH 8579)</name>
    <name type="common">Xylohypha bantiana</name>
    <dbReference type="NCBI Taxonomy" id="1442370"/>
    <lineage>
        <taxon>Eukaryota</taxon>
        <taxon>Fungi</taxon>
        <taxon>Dikarya</taxon>
        <taxon>Ascomycota</taxon>
        <taxon>Pezizomycotina</taxon>
        <taxon>Eurotiomycetes</taxon>
        <taxon>Chaetothyriomycetidae</taxon>
        <taxon>Chaetothyriales</taxon>
        <taxon>Herpotrichiellaceae</taxon>
        <taxon>Cladophialophora</taxon>
    </lineage>
</organism>
<feature type="compositionally biased region" description="Low complexity" evidence="2">
    <location>
        <begin position="123"/>
        <end position="133"/>
    </location>
</feature>
<keyword evidence="1" id="KW-0378">Hydrolase</keyword>
<dbReference type="RefSeq" id="XP_016614398.1">
    <property type="nucleotide sequence ID" value="XM_016769414.1"/>
</dbReference>
<dbReference type="HOGENOM" id="CLU_1042077_0_0_1"/>
<dbReference type="Proteomes" id="UP000053789">
    <property type="component" value="Unassembled WGS sequence"/>
</dbReference>
<dbReference type="VEuPathDB" id="FungiDB:Z519_11703"/>
<dbReference type="Gene3D" id="3.40.50.1820">
    <property type="entry name" value="alpha/beta hydrolase"/>
    <property type="match status" value="1"/>
</dbReference>
<dbReference type="GeneID" id="27704631"/>
<dbReference type="PANTHER" id="PTHR48081:SF8">
    <property type="entry name" value="ALPHA_BETA HYDROLASE FOLD-3 DOMAIN-CONTAINING PROTEIN-RELATED"/>
    <property type="match status" value="1"/>
</dbReference>
<proteinExistence type="predicted"/>
<feature type="region of interest" description="Disordered" evidence="2">
    <location>
        <begin position="123"/>
        <end position="162"/>
    </location>
</feature>
<evidence type="ECO:0008006" key="5">
    <source>
        <dbReference type="Google" id="ProtNLM"/>
    </source>
</evidence>
<dbReference type="SUPFAM" id="SSF53474">
    <property type="entry name" value="alpha/beta-Hydrolases"/>
    <property type="match status" value="1"/>
</dbReference>
<dbReference type="InterPro" id="IPR050300">
    <property type="entry name" value="GDXG_lipolytic_enzyme"/>
</dbReference>
<feature type="compositionally biased region" description="Polar residues" evidence="2">
    <location>
        <begin position="72"/>
        <end position="96"/>
    </location>
</feature>
<evidence type="ECO:0000313" key="3">
    <source>
        <dbReference type="EMBL" id="KIW87729.1"/>
    </source>
</evidence>
<evidence type="ECO:0000313" key="4">
    <source>
        <dbReference type="Proteomes" id="UP000053789"/>
    </source>
</evidence>